<dbReference type="VEuPathDB" id="FungiDB:PV06_11151"/>
<protein>
    <recommendedName>
        <fullName evidence="1">F-box domain-containing protein</fullName>
    </recommendedName>
</protein>
<proteinExistence type="predicted"/>
<dbReference type="RefSeq" id="XP_016256855.1">
    <property type="nucleotide sequence ID" value="XM_016412779.1"/>
</dbReference>
<dbReference type="AlphaFoldDB" id="A0A0D2DLQ1"/>
<dbReference type="PROSITE" id="PS50181">
    <property type="entry name" value="FBOX"/>
    <property type="match status" value="1"/>
</dbReference>
<evidence type="ECO:0000313" key="2">
    <source>
        <dbReference type="EMBL" id="KIW36639.1"/>
    </source>
</evidence>
<dbReference type="InterPro" id="IPR032675">
    <property type="entry name" value="LRR_dom_sf"/>
</dbReference>
<evidence type="ECO:0000313" key="3">
    <source>
        <dbReference type="Proteomes" id="UP000053342"/>
    </source>
</evidence>
<reference evidence="2 3" key="1">
    <citation type="submission" date="2015-01" db="EMBL/GenBank/DDBJ databases">
        <title>The Genome Sequence of Exophiala oligosperma CBS72588.</title>
        <authorList>
            <consortium name="The Broad Institute Genomics Platform"/>
            <person name="Cuomo C."/>
            <person name="de Hoog S."/>
            <person name="Gorbushina A."/>
            <person name="Stielow B."/>
            <person name="Teixiera M."/>
            <person name="Abouelleil A."/>
            <person name="Chapman S.B."/>
            <person name="Priest M."/>
            <person name="Young S.K."/>
            <person name="Wortman J."/>
            <person name="Nusbaum C."/>
            <person name="Birren B."/>
        </authorList>
    </citation>
    <scope>NUCLEOTIDE SEQUENCE [LARGE SCALE GENOMIC DNA]</scope>
    <source>
        <strain evidence="2 3">CBS 72588</strain>
    </source>
</reference>
<keyword evidence="3" id="KW-1185">Reference proteome</keyword>
<evidence type="ECO:0000259" key="1">
    <source>
        <dbReference type="PROSITE" id="PS50181"/>
    </source>
</evidence>
<gene>
    <name evidence="2" type="ORF">PV06_11151</name>
</gene>
<dbReference type="InterPro" id="IPR001810">
    <property type="entry name" value="F-box_dom"/>
</dbReference>
<dbReference type="Gene3D" id="3.80.10.10">
    <property type="entry name" value="Ribonuclease Inhibitor"/>
    <property type="match status" value="1"/>
</dbReference>
<dbReference type="SUPFAM" id="SSF52058">
    <property type="entry name" value="L domain-like"/>
    <property type="match status" value="1"/>
</dbReference>
<accession>A0A0D2DLQ1</accession>
<feature type="domain" description="F-box" evidence="1">
    <location>
        <begin position="42"/>
        <end position="87"/>
    </location>
</feature>
<dbReference type="Proteomes" id="UP000053342">
    <property type="component" value="Unassembled WGS sequence"/>
</dbReference>
<sequence>MAKTYKKSKNGLWIFNNHGDWLKRKRSKSRKVTSRESVGSSQLELRKVPNEILMIIFQKLKKSDWSSLKLVHSRFTTLGRESQFQYLRCPLPCSTEIYDTNQFPGPTSSDPSVAKEIDQLKKVKEIFHRPELVSCLRSVRVMAFFEDLVREITRPSMIRARNLEEVANRYGDVPKEVFDNFVKMLGKAQHLKKIWVDLPLSIPLRELQTLSKLKVLRVRAAGLEGLRELPIRTLVLDCDDDTSDVEFPHLPSVQELSIINPEYSESLQISLKASRLPKLQMLSFRGYFHTAIALHGNWITLHVLNLVGFFRDIDWISGVANQLSHLALSLSPVDQRQEKALATVFPKLKVLELHWCTAMNFPRGASLPQLQFYSESRYLDKHEMATSRFLCNVQPYLGQLEVLALHLQCAGDNNKVYDAQDLYDNLHVLRKRDQLRHCLVLAPVHPPEKKRGWLVYQRSLNNPQGWYDRARTWNRHQERLSLLHKVDIGRNFLESRGELYPPVSSLSLMTTGLTNSWSSIFPFAEDMELTE</sequence>
<name>A0A0D2DLQ1_9EURO</name>
<dbReference type="HOGENOM" id="CLU_512913_0_0_1"/>
<dbReference type="EMBL" id="KN847351">
    <property type="protein sequence ID" value="KIW36639.1"/>
    <property type="molecule type" value="Genomic_DNA"/>
</dbReference>
<organism evidence="2 3">
    <name type="scientific">Exophiala oligosperma</name>
    <dbReference type="NCBI Taxonomy" id="215243"/>
    <lineage>
        <taxon>Eukaryota</taxon>
        <taxon>Fungi</taxon>
        <taxon>Dikarya</taxon>
        <taxon>Ascomycota</taxon>
        <taxon>Pezizomycotina</taxon>
        <taxon>Eurotiomycetes</taxon>
        <taxon>Chaetothyriomycetidae</taxon>
        <taxon>Chaetothyriales</taxon>
        <taxon>Herpotrichiellaceae</taxon>
        <taxon>Exophiala</taxon>
    </lineage>
</organism>
<dbReference type="GeneID" id="27363225"/>